<feature type="compositionally biased region" description="Polar residues" evidence="1">
    <location>
        <begin position="55"/>
        <end position="66"/>
    </location>
</feature>
<dbReference type="EMBL" id="BPLQ01010205">
    <property type="protein sequence ID" value="GIY49140.1"/>
    <property type="molecule type" value="Genomic_DNA"/>
</dbReference>
<feature type="region of interest" description="Disordered" evidence="1">
    <location>
        <begin position="47"/>
        <end position="66"/>
    </location>
</feature>
<sequence>MKLELVLAFLWSMVLLTCTKEVPLDEQNESNKSDTTTDSADIDWDAFKDSRDSTNENPSIKDNTSGRWNHSRMLLRSSTTLDYDEWWFFTTRRPILSHKDYPGKPGVATWKEISPSSTENRKNRNIANPTAAGVSSPSWAPSPEYLTTSYIIVAVLFFF</sequence>
<name>A0AAV4TS80_9ARAC</name>
<comment type="caution">
    <text evidence="3">The sequence shown here is derived from an EMBL/GenBank/DDBJ whole genome shotgun (WGS) entry which is preliminary data.</text>
</comment>
<keyword evidence="2" id="KW-0732">Signal</keyword>
<evidence type="ECO:0000313" key="4">
    <source>
        <dbReference type="Proteomes" id="UP001054837"/>
    </source>
</evidence>
<dbReference type="AlphaFoldDB" id="A0AAV4TS80"/>
<evidence type="ECO:0000256" key="1">
    <source>
        <dbReference type="SAM" id="MobiDB-lite"/>
    </source>
</evidence>
<dbReference type="Proteomes" id="UP001054837">
    <property type="component" value="Unassembled WGS sequence"/>
</dbReference>
<feature type="region of interest" description="Disordered" evidence="1">
    <location>
        <begin position="114"/>
        <end position="138"/>
    </location>
</feature>
<accession>A0AAV4TS80</accession>
<feature type="chain" id="PRO_5043360528" evidence="2">
    <location>
        <begin position="20"/>
        <end position="159"/>
    </location>
</feature>
<feature type="signal peptide" evidence="2">
    <location>
        <begin position="1"/>
        <end position="19"/>
    </location>
</feature>
<proteinExistence type="predicted"/>
<reference evidence="3 4" key="1">
    <citation type="submission" date="2021-06" db="EMBL/GenBank/DDBJ databases">
        <title>Caerostris darwini draft genome.</title>
        <authorList>
            <person name="Kono N."/>
            <person name="Arakawa K."/>
        </authorList>
    </citation>
    <scope>NUCLEOTIDE SEQUENCE [LARGE SCALE GENOMIC DNA]</scope>
</reference>
<gene>
    <name evidence="3" type="primary">AVEN_63158_1</name>
    <name evidence="3" type="ORF">CDAR_308451</name>
</gene>
<keyword evidence="4" id="KW-1185">Reference proteome</keyword>
<evidence type="ECO:0000313" key="3">
    <source>
        <dbReference type="EMBL" id="GIY49140.1"/>
    </source>
</evidence>
<protein>
    <submittedName>
        <fullName evidence="3">Uncharacterized protein</fullName>
    </submittedName>
</protein>
<organism evidence="3 4">
    <name type="scientific">Caerostris darwini</name>
    <dbReference type="NCBI Taxonomy" id="1538125"/>
    <lineage>
        <taxon>Eukaryota</taxon>
        <taxon>Metazoa</taxon>
        <taxon>Ecdysozoa</taxon>
        <taxon>Arthropoda</taxon>
        <taxon>Chelicerata</taxon>
        <taxon>Arachnida</taxon>
        <taxon>Araneae</taxon>
        <taxon>Araneomorphae</taxon>
        <taxon>Entelegynae</taxon>
        <taxon>Araneoidea</taxon>
        <taxon>Araneidae</taxon>
        <taxon>Caerostris</taxon>
    </lineage>
</organism>
<evidence type="ECO:0000256" key="2">
    <source>
        <dbReference type="SAM" id="SignalP"/>
    </source>
</evidence>
<feature type="compositionally biased region" description="Polar residues" evidence="1">
    <location>
        <begin position="125"/>
        <end position="138"/>
    </location>
</feature>